<name>A0ABP0GEQ9_CLALP</name>
<proteinExistence type="predicted"/>
<reference evidence="4 5" key="1">
    <citation type="submission" date="2024-02" db="EMBL/GenBank/DDBJ databases">
        <authorList>
            <person name="Daric V."/>
            <person name="Darras S."/>
        </authorList>
    </citation>
    <scope>NUCLEOTIDE SEQUENCE [LARGE SCALE GENOMIC DNA]</scope>
</reference>
<dbReference type="InterPro" id="IPR003591">
    <property type="entry name" value="Leu-rich_rpt_typical-subtyp"/>
</dbReference>
<dbReference type="Pfam" id="PF13855">
    <property type="entry name" value="LRR_8"/>
    <property type="match status" value="1"/>
</dbReference>
<keyword evidence="5" id="KW-1185">Reference proteome</keyword>
<dbReference type="InterPro" id="IPR020825">
    <property type="entry name" value="Phe-tRNA_synthase-like_B3/B4"/>
</dbReference>
<dbReference type="SMART" id="SM00364">
    <property type="entry name" value="LRR_BAC"/>
    <property type="match status" value="4"/>
</dbReference>
<dbReference type="Gene3D" id="3.80.10.10">
    <property type="entry name" value="Ribonuclease Inhibitor"/>
    <property type="match status" value="1"/>
</dbReference>
<keyword evidence="1" id="KW-0433">Leucine-rich repeat</keyword>
<organism evidence="4 5">
    <name type="scientific">Clavelina lepadiformis</name>
    <name type="common">Light-bulb sea squirt</name>
    <name type="synonym">Ascidia lepadiformis</name>
    <dbReference type="NCBI Taxonomy" id="159417"/>
    <lineage>
        <taxon>Eukaryota</taxon>
        <taxon>Metazoa</taxon>
        <taxon>Chordata</taxon>
        <taxon>Tunicata</taxon>
        <taxon>Ascidiacea</taxon>
        <taxon>Aplousobranchia</taxon>
        <taxon>Clavelinidae</taxon>
        <taxon>Clavelina</taxon>
    </lineage>
</organism>
<evidence type="ECO:0000256" key="2">
    <source>
        <dbReference type="ARBA" id="ARBA00022737"/>
    </source>
</evidence>
<dbReference type="EMBL" id="CAWYQH010000114">
    <property type="protein sequence ID" value="CAK8690261.1"/>
    <property type="molecule type" value="Genomic_DNA"/>
</dbReference>
<dbReference type="PROSITE" id="PS51450">
    <property type="entry name" value="LRR"/>
    <property type="match status" value="1"/>
</dbReference>
<dbReference type="InterPro" id="IPR005146">
    <property type="entry name" value="B3/B4_tRNA-bd"/>
</dbReference>
<dbReference type="InterPro" id="IPR045060">
    <property type="entry name" value="Phe-tRNA-ligase_IIc_bsu"/>
</dbReference>
<evidence type="ECO:0000313" key="4">
    <source>
        <dbReference type="EMBL" id="CAK8690261.1"/>
    </source>
</evidence>
<dbReference type="InterPro" id="IPR032675">
    <property type="entry name" value="LRR_dom_sf"/>
</dbReference>
<dbReference type="PANTHER" id="PTHR10947">
    <property type="entry name" value="PHENYLALANYL-TRNA SYNTHETASE BETA CHAIN AND LEUCINE-RICH REPEAT-CONTAINING PROTEIN 47"/>
    <property type="match status" value="1"/>
</dbReference>
<evidence type="ECO:0000313" key="5">
    <source>
        <dbReference type="Proteomes" id="UP001642483"/>
    </source>
</evidence>
<dbReference type="SMART" id="SM00369">
    <property type="entry name" value="LRR_TYP"/>
    <property type="match status" value="4"/>
</dbReference>
<dbReference type="SMART" id="SM00873">
    <property type="entry name" value="B3_4"/>
    <property type="match status" value="1"/>
</dbReference>
<dbReference type="PANTHER" id="PTHR10947:SF3">
    <property type="entry name" value="LEUCINE-RICH REPEAT-CONTAINING PROTEIN 47"/>
    <property type="match status" value="1"/>
</dbReference>
<gene>
    <name evidence="4" type="ORF">CVLEPA_LOCUS22892</name>
</gene>
<evidence type="ECO:0000259" key="3">
    <source>
        <dbReference type="SMART" id="SM00873"/>
    </source>
</evidence>
<evidence type="ECO:0000256" key="1">
    <source>
        <dbReference type="ARBA" id="ARBA00022614"/>
    </source>
</evidence>
<accession>A0ABP0GEQ9</accession>
<dbReference type="SUPFAM" id="SSF52058">
    <property type="entry name" value="L domain-like"/>
    <property type="match status" value="1"/>
</dbReference>
<feature type="domain" description="B3/B4 tRNA-binding" evidence="3">
    <location>
        <begin position="320"/>
        <end position="499"/>
    </location>
</feature>
<dbReference type="InterPro" id="IPR001611">
    <property type="entry name" value="Leu-rich_rpt"/>
</dbReference>
<dbReference type="Gene3D" id="3.50.40.10">
    <property type="entry name" value="Phenylalanyl-trna Synthetase, Chain B, domain 3"/>
    <property type="match status" value="1"/>
</dbReference>
<keyword evidence="2" id="KW-0677">Repeat</keyword>
<protein>
    <recommendedName>
        <fullName evidence="3">B3/B4 tRNA-binding domain-containing protein</fullName>
    </recommendedName>
</protein>
<comment type="caution">
    <text evidence="4">The sequence shown here is derived from an EMBL/GenBank/DDBJ whole genome shotgun (WGS) entry which is preliminary data.</text>
</comment>
<sequence length="563" mass="64309">MATWPEIERAKVERRRELVVRGNEELKKKMLENDGELPSEVFDLTLLNFLEFNDIGLESLSEKIANLTNLTQLLLRQNQLCHLPKSICQVKCLKILDFFGNCLTELPENVGDLTNLHTLNLSNNQLECLPDSFSSLNSLAVLDISQNKFKAFPKCLYEGTVCDRLAELYVSHNEIEDVDDCVDKIVLLKILDISNNQLKELTQGLGKCLKLKQTNFKKNPLKDRRLKKLIDQDGSQKSILDYIRTKGRKISATSQANGQKESSLVKGSRKKLKSQKLISAIEDEEKALVKHTIDVLRLGSGETPGSKPFRVIMSEEAKQCRPYIVGCVVRHLRLDRGDNFKRFISLQTKLHDEICEKRTVATIATHDMKALPNSVVHYDAQDATTFKIRPLGRKTDMTAMELYEKLCKEAEHMRKEKKRSQVSGIYKYLSLLKNKENFAFVRRDSDGCVISLPPLTNCDVTKISSTTADLFIEVTGTKSLDSCKRVLDGLLQKMVELRFYSYPPKEEREHDFYDDSSDEDIISTRLVVQQVRVEDDQGQIRVVYPSRTDLTLESKEIKIERVA</sequence>
<dbReference type="Proteomes" id="UP001642483">
    <property type="component" value="Unassembled WGS sequence"/>
</dbReference>